<dbReference type="InterPro" id="IPR029016">
    <property type="entry name" value="GAF-like_dom_sf"/>
</dbReference>
<evidence type="ECO:0000256" key="5">
    <source>
        <dbReference type="ARBA" id="ARBA00058938"/>
    </source>
</evidence>
<dbReference type="InterPro" id="IPR036388">
    <property type="entry name" value="WH-like_DNA-bd_sf"/>
</dbReference>
<dbReference type="SUPFAM" id="SSF55781">
    <property type="entry name" value="GAF domain-like"/>
    <property type="match status" value="1"/>
</dbReference>
<keyword evidence="1" id="KW-0319">Glycerol metabolism</keyword>
<dbReference type="PROSITE" id="PS51078">
    <property type="entry name" value="ICLR_ED"/>
    <property type="match status" value="1"/>
</dbReference>
<dbReference type="FunFam" id="1.10.10.10:FF:000056">
    <property type="entry name" value="IclR family transcriptional regulator"/>
    <property type="match status" value="1"/>
</dbReference>
<evidence type="ECO:0000259" key="8">
    <source>
        <dbReference type="PROSITE" id="PS51078"/>
    </source>
</evidence>
<evidence type="ECO:0000259" key="7">
    <source>
        <dbReference type="PROSITE" id="PS51077"/>
    </source>
</evidence>
<comment type="caution">
    <text evidence="9">The sequence shown here is derived from an EMBL/GenBank/DDBJ whole genome shotgun (WGS) entry which is preliminary data.</text>
</comment>
<dbReference type="InterPro" id="IPR005471">
    <property type="entry name" value="Tscrpt_reg_IclR_N"/>
</dbReference>
<proteinExistence type="predicted"/>
<protein>
    <recommendedName>
        <fullName evidence="6">Glycerol operon regulatory protein</fullName>
    </recommendedName>
</protein>
<dbReference type="SUPFAM" id="SSF46785">
    <property type="entry name" value="Winged helix' DNA-binding domain"/>
    <property type="match status" value="1"/>
</dbReference>
<dbReference type="Gene3D" id="3.30.450.40">
    <property type="match status" value="1"/>
</dbReference>
<feature type="domain" description="HTH iclR-type" evidence="7">
    <location>
        <begin position="6"/>
        <end position="69"/>
    </location>
</feature>
<accession>A0A931IDZ5</accession>
<dbReference type="InterPro" id="IPR036390">
    <property type="entry name" value="WH_DNA-bd_sf"/>
</dbReference>
<evidence type="ECO:0000256" key="3">
    <source>
        <dbReference type="ARBA" id="ARBA00023125"/>
    </source>
</evidence>
<dbReference type="GO" id="GO:0006071">
    <property type="term" value="P:glycerol metabolic process"/>
    <property type="evidence" value="ECO:0007669"/>
    <property type="project" value="UniProtKB-KW"/>
</dbReference>
<name>A0A931IDZ5_9NOCA</name>
<evidence type="ECO:0000256" key="2">
    <source>
        <dbReference type="ARBA" id="ARBA00023015"/>
    </source>
</evidence>
<gene>
    <name evidence="9" type="ORF">IT779_17490</name>
</gene>
<dbReference type="Proteomes" id="UP000655751">
    <property type="component" value="Unassembled WGS sequence"/>
</dbReference>
<dbReference type="PANTHER" id="PTHR30136:SF24">
    <property type="entry name" value="HTH-TYPE TRANSCRIPTIONAL REPRESSOR ALLR"/>
    <property type="match status" value="1"/>
</dbReference>
<keyword evidence="3" id="KW-0238">DNA-binding</keyword>
<dbReference type="SMART" id="SM00346">
    <property type="entry name" value="HTH_ICLR"/>
    <property type="match status" value="1"/>
</dbReference>
<dbReference type="InterPro" id="IPR050707">
    <property type="entry name" value="HTH_MetabolicPath_Reg"/>
</dbReference>
<evidence type="ECO:0000256" key="6">
    <source>
        <dbReference type="ARBA" id="ARBA00070406"/>
    </source>
</evidence>
<comment type="function">
    <text evidence="5">May be an activator protein for the gylABX operon.</text>
</comment>
<dbReference type="PANTHER" id="PTHR30136">
    <property type="entry name" value="HELIX-TURN-HELIX TRANSCRIPTIONAL REGULATOR, ICLR FAMILY"/>
    <property type="match status" value="1"/>
</dbReference>
<feature type="domain" description="IclR-ED" evidence="8">
    <location>
        <begin position="70"/>
        <end position="291"/>
    </location>
</feature>
<dbReference type="AlphaFoldDB" id="A0A931IDZ5"/>
<evidence type="ECO:0000256" key="4">
    <source>
        <dbReference type="ARBA" id="ARBA00023163"/>
    </source>
</evidence>
<dbReference type="GO" id="GO:0045892">
    <property type="term" value="P:negative regulation of DNA-templated transcription"/>
    <property type="evidence" value="ECO:0007669"/>
    <property type="project" value="TreeGrafter"/>
</dbReference>
<evidence type="ECO:0000313" key="10">
    <source>
        <dbReference type="Proteomes" id="UP000655751"/>
    </source>
</evidence>
<keyword evidence="2" id="KW-0805">Transcription regulation</keyword>
<dbReference type="GO" id="GO:0003677">
    <property type="term" value="F:DNA binding"/>
    <property type="evidence" value="ECO:0007669"/>
    <property type="project" value="UniProtKB-KW"/>
</dbReference>
<keyword evidence="4" id="KW-0804">Transcription</keyword>
<dbReference type="Gene3D" id="1.10.10.10">
    <property type="entry name" value="Winged helix-like DNA-binding domain superfamily/Winged helix DNA-binding domain"/>
    <property type="match status" value="1"/>
</dbReference>
<evidence type="ECO:0000256" key="1">
    <source>
        <dbReference type="ARBA" id="ARBA00022798"/>
    </source>
</evidence>
<dbReference type="InterPro" id="IPR014757">
    <property type="entry name" value="Tscrpt_reg_IclR_C"/>
</dbReference>
<keyword evidence="10" id="KW-1185">Reference proteome</keyword>
<dbReference type="GO" id="GO:0003700">
    <property type="term" value="F:DNA-binding transcription factor activity"/>
    <property type="evidence" value="ECO:0007669"/>
    <property type="project" value="TreeGrafter"/>
</dbReference>
<evidence type="ECO:0000313" key="9">
    <source>
        <dbReference type="EMBL" id="MBH0778075.1"/>
    </source>
</evidence>
<dbReference type="PROSITE" id="PS51077">
    <property type="entry name" value="HTH_ICLR"/>
    <property type="match status" value="1"/>
</dbReference>
<dbReference type="EMBL" id="JADMLG010000006">
    <property type="protein sequence ID" value="MBH0778075.1"/>
    <property type="molecule type" value="Genomic_DNA"/>
</dbReference>
<organism evidence="9 10">
    <name type="scientific">Nocardia bovistercoris</name>
    <dbReference type="NCBI Taxonomy" id="2785916"/>
    <lineage>
        <taxon>Bacteria</taxon>
        <taxon>Bacillati</taxon>
        <taxon>Actinomycetota</taxon>
        <taxon>Actinomycetes</taxon>
        <taxon>Mycobacteriales</taxon>
        <taxon>Nocardiaceae</taxon>
        <taxon>Nocardia</taxon>
    </lineage>
</organism>
<sequence>MRGSTSAPTVRVLDVLELLARPGNERLRFSDVARELDLTQATAHAILKTLTDRGWVARDPDGKAFSLGPVLAAVAARAEAVRPLSGLALARARELARRTGYPTTIVERVNDTLVISAPETVTDEQFPVFPGDRIPYALPFGVAFAAWDAPEEQSAWIRRSPVTDPVVIDRIDAVLARTRDRGYDIDRATPALARATQLVGTLERDGLPAHVRQIMDQLMAECASIIFLPDDDPANRTHPIATLSAPVFDHRHRVALLLAVNPMRALTAAQLSTLRSELVEAAGEISASAAPDWPAPVSNVR</sequence>
<dbReference type="Pfam" id="PF09339">
    <property type="entry name" value="HTH_IclR"/>
    <property type="match status" value="1"/>
</dbReference>
<reference evidence="9" key="1">
    <citation type="submission" date="2020-11" db="EMBL/GenBank/DDBJ databases">
        <title>Nocardia NEAU-351.nov., a novel actinomycete isolated from the cow dung.</title>
        <authorList>
            <person name="Zhang X."/>
        </authorList>
    </citation>
    <scope>NUCLEOTIDE SEQUENCE</scope>
    <source>
        <strain evidence="9">NEAU-351</strain>
    </source>
</reference>